<accession>A0ABY3SVU9</accession>
<keyword evidence="4" id="KW-0805">Transcription regulation</keyword>
<keyword evidence="6" id="KW-0804">Transcription</keyword>
<dbReference type="Pfam" id="PF01475">
    <property type="entry name" value="FUR"/>
    <property type="match status" value="1"/>
</dbReference>
<evidence type="ECO:0000256" key="5">
    <source>
        <dbReference type="ARBA" id="ARBA00023125"/>
    </source>
</evidence>
<evidence type="ECO:0000256" key="1">
    <source>
        <dbReference type="ARBA" id="ARBA00007957"/>
    </source>
</evidence>
<evidence type="ECO:0000256" key="3">
    <source>
        <dbReference type="ARBA" id="ARBA00022833"/>
    </source>
</evidence>
<sequence length="150" mass="16588">MTQFNPLPDGELAARNLLQHTSGRVTPARVGVLSILLNANAALSHQEIEQTALQQGLIVDRVTLYRALDWLVEQGLAHKISGADRTWRYNAQAGVPHQHAHFHCKDCAQVFCLESLQPTLLFALPSGYQIDEVELNLQGRCPACRSKHAS</sequence>
<keyword evidence="5" id="KW-0238">DNA-binding</keyword>
<evidence type="ECO:0000256" key="2">
    <source>
        <dbReference type="ARBA" id="ARBA00022491"/>
    </source>
</evidence>
<dbReference type="PANTHER" id="PTHR33202">
    <property type="entry name" value="ZINC UPTAKE REGULATION PROTEIN"/>
    <property type="match status" value="1"/>
</dbReference>
<reference evidence="7" key="1">
    <citation type="journal article" date="2022" name="Microorganisms">
        <title>Two New Species of Filamentous Sulfur Bacteria of the Genus Thiothrix, Thiothrix winogradskyi sp. nov. and 'Candidatus Thiothrix sulfatifontis' sp. nov.</title>
        <authorList>
            <person name="Ravin N.V."/>
            <person name="Rossetti S."/>
            <person name="Beletsky A.V."/>
            <person name="Kadnikov V.V."/>
            <person name="Rudenko T.S."/>
            <person name="Smolyakov D.D."/>
            <person name="Moskvitina M.I."/>
            <person name="Gureeva M.V."/>
            <person name="Mardanov A.V."/>
            <person name="Grabovich M.Y."/>
        </authorList>
    </citation>
    <scope>NUCLEOTIDE SEQUENCE</scope>
    <source>
        <strain evidence="7">CT3</strain>
    </source>
</reference>
<dbReference type="Proteomes" id="UP001054801">
    <property type="component" value="Chromosome"/>
</dbReference>
<comment type="similarity">
    <text evidence="1">Belongs to the Fur family.</text>
</comment>
<dbReference type="EMBL" id="CP091244">
    <property type="protein sequence ID" value="UJS23563.1"/>
    <property type="molecule type" value="Genomic_DNA"/>
</dbReference>
<protein>
    <submittedName>
        <fullName evidence="7">Transcriptional repressor</fullName>
    </submittedName>
</protein>
<evidence type="ECO:0000313" key="8">
    <source>
        <dbReference type="Proteomes" id="UP001054801"/>
    </source>
</evidence>
<keyword evidence="3" id="KW-0862">Zinc</keyword>
<dbReference type="PANTHER" id="PTHR33202:SF7">
    <property type="entry name" value="FERRIC UPTAKE REGULATION PROTEIN"/>
    <property type="match status" value="1"/>
</dbReference>
<dbReference type="InterPro" id="IPR002481">
    <property type="entry name" value="FUR"/>
</dbReference>
<evidence type="ECO:0000313" key="7">
    <source>
        <dbReference type="EMBL" id="UJS23563.1"/>
    </source>
</evidence>
<dbReference type="InterPro" id="IPR036388">
    <property type="entry name" value="WH-like_DNA-bd_sf"/>
</dbReference>
<dbReference type="RefSeq" id="WP_236497752.1">
    <property type="nucleotide sequence ID" value="NZ_CP091244.1"/>
</dbReference>
<dbReference type="InterPro" id="IPR036390">
    <property type="entry name" value="WH_DNA-bd_sf"/>
</dbReference>
<dbReference type="InterPro" id="IPR043135">
    <property type="entry name" value="Fur_C"/>
</dbReference>
<dbReference type="Gene3D" id="3.30.1490.190">
    <property type="match status" value="1"/>
</dbReference>
<evidence type="ECO:0000256" key="6">
    <source>
        <dbReference type="ARBA" id="ARBA00023163"/>
    </source>
</evidence>
<evidence type="ECO:0000256" key="4">
    <source>
        <dbReference type="ARBA" id="ARBA00023015"/>
    </source>
</evidence>
<dbReference type="Gene3D" id="1.10.10.10">
    <property type="entry name" value="Winged helix-like DNA-binding domain superfamily/Winged helix DNA-binding domain"/>
    <property type="match status" value="1"/>
</dbReference>
<gene>
    <name evidence="7" type="ORF">L2Y54_16690</name>
</gene>
<keyword evidence="2" id="KW-0678">Repressor</keyword>
<keyword evidence="8" id="KW-1185">Reference proteome</keyword>
<organism evidence="7 8">
    <name type="scientific">Thiothrix winogradskyi</name>
    <dbReference type="NCBI Taxonomy" id="96472"/>
    <lineage>
        <taxon>Bacteria</taxon>
        <taxon>Pseudomonadati</taxon>
        <taxon>Pseudomonadota</taxon>
        <taxon>Gammaproteobacteria</taxon>
        <taxon>Thiotrichales</taxon>
        <taxon>Thiotrichaceae</taxon>
        <taxon>Thiothrix</taxon>
    </lineage>
</organism>
<dbReference type="SUPFAM" id="SSF46785">
    <property type="entry name" value="Winged helix' DNA-binding domain"/>
    <property type="match status" value="1"/>
</dbReference>
<proteinExistence type="inferred from homology"/>
<name>A0ABY3SVU9_9GAMM</name>